<evidence type="ECO:0000256" key="2">
    <source>
        <dbReference type="ARBA" id="ARBA00023125"/>
    </source>
</evidence>
<dbReference type="PANTHER" id="PTHR43537:SF45">
    <property type="entry name" value="GNTR FAMILY REGULATORY PROTEIN"/>
    <property type="match status" value="1"/>
</dbReference>
<dbReference type="SMART" id="SM00895">
    <property type="entry name" value="FCD"/>
    <property type="match status" value="1"/>
</dbReference>
<dbReference type="Proteomes" id="UP001239680">
    <property type="component" value="Unassembled WGS sequence"/>
</dbReference>
<sequence length="232" mass="25624">MNVEPPSAETLPAGEDAYRSIKSDIVLSRIAPGAAVSEAMLEKRYSFGRASIRKALTRLAQDGLIVPRARSGHQVAPLTLADIDEVFMLRRRLEPYSVRLAAGRIDEPRLRALDQLCRASYTAGDIEGELAFLEANRQFHVALGYAAGLPRLGRMVEQLHDEAARILYLGFRLKSRSEEWSHGHEALLEALTAPDPEKAEKIATDLLDHSYEQVRKAALESRSLRGAELVAG</sequence>
<accession>A0ABU0VTR7</accession>
<evidence type="ECO:0000313" key="6">
    <source>
        <dbReference type="Proteomes" id="UP001239680"/>
    </source>
</evidence>
<comment type="caution">
    <text evidence="5">The sequence shown here is derived from an EMBL/GenBank/DDBJ whole genome shotgun (WGS) entry which is preliminary data.</text>
</comment>
<dbReference type="InterPro" id="IPR011711">
    <property type="entry name" value="GntR_C"/>
</dbReference>
<dbReference type="RefSeq" id="WP_306678816.1">
    <property type="nucleotide sequence ID" value="NZ_JAVDBT010000002.1"/>
</dbReference>
<dbReference type="SMART" id="SM00345">
    <property type="entry name" value="HTH_GNTR"/>
    <property type="match status" value="1"/>
</dbReference>
<feature type="domain" description="HTH gntR-type" evidence="4">
    <location>
        <begin position="11"/>
        <end position="78"/>
    </location>
</feature>
<dbReference type="EMBL" id="JAVDBT010000002">
    <property type="protein sequence ID" value="MDQ2065121.1"/>
    <property type="molecule type" value="Genomic_DNA"/>
</dbReference>
<dbReference type="InterPro" id="IPR036388">
    <property type="entry name" value="WH-like_DNA-bd_sf"/>
</dbReference>
<dbReference type="Gene3D" id="1.10.10.10">
    <property type="entry name" value="Winged helix-like DNA-binding domain superfamily/Winged helix DNA-binding domain"/>
    <property type="match status" value="1"/>
</dbReference>
<proteinExistence type="predicted"/>
<keyword evidence="1" id="KW-0805">Transcription regulation</keyword>
<gene>
    <name evidence="5" type="ORF">Q9295_01945</name>
</gene>
<keyword evidence="2" id="KW-0238">DNA-binding</keyword>
<dbReference type="InterPro" id="IPR008920">
    <property type="entry name" value="TF_FadR/GntR_C"/>
</dbReference>
<dbReference type="Pfam" id="PF00392">
    <property type="entry name" value="GntR"/>
    <property type="match status" value="1"/>
</dbReference>
<evidence type="ECO:0000259" key="4">
    <source>
        <dbReference type="PROSITE" id="PS50949"/>
    </source>
</evidence>
<organism evidence="5 6">
    <name type="scientific">Pseudogemmobacter lacusdianii</name>
    <dbReference type="NCBI Taxonomy" id="3069608"/>
    <lineage>
        <taxon>Bacteria</taxon>
        <taxon>Pseudomonadati</taxon>
        <taxon>Pseudomonadota</taxon>
        <taxon>Alphaproteobacteria</taxon>
        <taxon>Rhodobacterales</taxon>
        <taxon>Paracoccaceae</taxon>
        <taxon>Pseudogemmobacter</taxon>
    </lineage>
</organism>
<dbReference type="InterPro" id="IPR036390">
    <property type="entry name" value="WH_DNA-bd_sf"/>
</dbReference>
<name>A0ABU0VTR7_9RHOB</name>
<evidence type="ECO:0000313" key="5">
    <source>
        <dbReference type="EMBL" id="MDQ2065121.1"/>
    </source>
</evidence>
<dbReference type="PANTHER" id="PTHR43537">
    <property type="entry name" value="TRANSCRIPTIONAL REGULATOR, GNTR FAMILY"/>
    <property type="match status" value="1"/>
</dbReference>
<reference evidence="5 6" key="1">
    <citation type="submission" date="2023-08" db="EMBL/GenBank/DDBJ databases">
        <title>Characterization of two Paracoccaceae strains isolated from Phycosphere and proposal of Xinfangfangia lacusdiani sp. nov.</title>
        <authorList>
            <person name="Deng Y."/>
            <person name="Zhang Y.Q."/>
        </authorList>
    </citation>
    <scope>NUCLEOTIDE SEQUENCE [LARGE SCALE GENOMIC DNA]</scope>
    <source>
        <strain evidence="5 6">CPCC 101601</strain>
    </source>
</reference>
<keyword evidence="3" id="KW-0804">Transcription</keyword>
<dbReference type="InterPro" id="IPR000524">
    <property type="entry name" value="Tscrpt_reg_HTH_GntR"/>
</dbReference>
<dbReference type="PROSITE" id="PS50949">
    <property type="entry name" value="HTH_GNTR"/>
    <property type="match status" value="1"/>
</dbReference>
<dbReference type="SUPFAM" id="SSF48008">
    <property type="entry name" value="GntR ligand-binding domain-like"/>
    <property type="match status" value="1"/>
</dbReference>
<dbReference type="Gene3D" id="1.20.120.530">
    <property type="entry name" value="GntR ligand-binding domain-like"/>
    <property type="match status" value="1"/>
</dbReference>
<keyword evidence="6" id="KW-1185">Reference proteome</keyword>
<protein>
    <submittedName>
        <fullName evidence="5">GntR family transcriptional regulator</fullName>
    </submittedName>
</protein>
<evidence type="ECO:0000256" key="3">
    <source>
        <dbReference type="ARBA" id="ARBA00023163"/>
    </source>
</evidence>
<evidence type="ECO:0000256" key="1">
    <source>
        <dbReference type="ARBA" id="ARBA00023015"/>
    </source>
</evidence>
<dbReference type="Pfam" id="PF07729">
    <property type="entry name" value="FCD"/>
    <property type="match status" value="1"/>
</dbReference>
<dbReference type="SUPFAM" id="SSF46785">
    <property type="entry name" value="Winged helix' DNA-binding domain"/>
    <property type="match status" value="1"/>
</dbReference>